<proteinExistence type="predicted"/>
<accession>A6GFY7</accession>
<name>A6GFY7_9BACT</name>
<dbReference type="PROSITE" id="PS51257">
    <property type="entry name" value="PROKAR_LIPOPROTEIN"/>
    <property type="match status" value="1"/>
</dbReference>
<reference evidence="1 2" key="1">
    <citation type="submission" date="2007-06" db="EMBL/GenBank/DDBJ databases">
        <authorList>
            <person name="Shimkets L."/>
            <person name="Ferriera S."/>
            <person name="Johnson J."/>
            <person name="Kravitz S."/>
            <person name="Beeson K."/>
            <person name="Sutton G."/>
            <person name="Rogers Y.-H."/>
            <person name="Friedman R."/>
            <person name="Frazier M."/>
            <person name="Venter J.C."/>
        </authorList>
    </citation>
    <scope>NUCLEOTIDE SEQUENCE [LARGE SCALE GENOMIC DNA]</scope>
    <source>
        <strain evidence="1 2">SIR-1</strain>
    </source>
</reference>
<evidence type="ECO:0008006" key="3">
    <source>
        <dbReference type="Google" id="ProtNLM"/>
    </source>
</evidence>
<evidence type="ECO:0000313" key="2">
    <source>
        <dbReference type="Proteomes" id="UP000005801"/>
    </source>
</evidence>
<dbReference type="EMBL" id="ABCS01000099">
    <property type="protein sequence ID" value="EDM75232.1"/>
    <property type="molecule type" value="Genomic_DNA"/>
</dbReference>
<gene>
    <name evidence="1" type="ORF">PPSIR1_26216</name>
</gene>
<sequence>MAPRAFACVALLGAAACTAEPSYQLQWRIVDTPELGYDQAAELVAIDQCARTGIVKLEVTTRTAGGTEVDVRRYPCFPGAFADGQPTDGPPELEPGEYVLDVVGLRRTDEPWVCAEDDLDCVAQASATVTVSEGSLPTVSFVLLRPPECDDGVDNDKDGRVDGKDPACALDPTGPESAEAEQLILDMRMRLLESPVVELANVNANRVELTLDGETIQVLTQNDLSFVEGWYELPLYSSDQVEPGSHTLALVAYDLAGVARTEPLTFEFEMGESALYSLIDFEVSADRFVEPLVEPLSLFANLLPYPDATLGSALICELNDAAATPIDQVRLRVRDTAAGDAFLDAAALGLNVTAEDLAEGWVGLPCTIAPALASAPLTWGNYAVEAEAYVGGARCFADARDHELGPTEGLAPLAPLGLDSPQLIDLERVYVDEAPPEGCRECTPDADDDGPGDDECANPAHECVNFLCVP</sequence>
<protein>
    <recommendedName>
        <fullName evidence="3">Lipoprotein</fullName>
    </recommendedName>
</protein>
<dbReference type="Proteomes" id="UP000005801">
    <property type="component" value="Unassembled WGS sequence"/>
</dbReference>
<comment type="caution">
    <text evidence="1">The sequence shown here is derived from an EMBL/GenBank/DDBJ whole genome shotgun (WGS) entry which is preliminary data.</text>
</comment>
<evidence type="ECO:0000313" key="1">
    <source>
        <dbReference type="EMBL" id="EDM75232.1"/>
    </source>
</evidence>
<keyword evidence="2" id="KW-1185">Reference proteome</keyword>
<organism evidence="1 2">
    <name type="scientific">Plesiocystis pacifica SIR-1</name>
    <dbReference type="NCBI Taxonomy" id="391625"/>
    <lineage>
        <taxon>Bacteria</taxon>
        <taxon>Pseudomonadati</taxon>
        <taxon>Myxococcota</taxon>
        <taxon>Polyangia</taxon>
        <taxon>Nannocystales</taxon>
        <taxon>Nannocystaceae</taxon>
        <taxon>Plesiocystis</taxon>
    </lineage>
</organism>
<dbReference type="AlphaFoldDB" id="A6GFY7"/>
<dbReference type="STRING" id="391625.PPSIR1_26216"/>